<feature type="domain" description="Duffy-antigen binding" evidence="3">
    <location>
        <begin position="115"/>
        <end position="310"/>
    </location>
</feature>
<dbReference type="VEuPathDB" id="PlasmoDB:PfIT_030029800"/>
<feature type="domain" description="Cysteine-rich interdomain region 1 gamma" evidence="5">
    <location>
        <begin position="1342"/>
        <end position="1405"/>
    </location>
</feature>
<dbReference type="InterPro" id="IPR041480">
    <property type="entry name" value="CIDR1_gamma"/>
</dbReference>
<feature type="non-terminal residue" evidence="7">
    <location>
        <position position="1638"/>
    </location>
</feature>
<dbReference type="VEuPathDB" id="PlasmoDB:PfDd2_080014100"/>
<dbReference type="VEuPathDB" id="PlasmoDB:PfCD01_080014700"/>
<dbReference type="VEuPathDB" id="PlasmoDB:PfML01_070005300"/>
<evidence type="ECO:0000259" key="5">
    <source>
        <dbReference type="Pfam" id="PF18562"/>
    </source>
</evidence>
<feature type="compositionally biased region" description="Low complexity" evidence="1">
    <location>
        <begin position="917"/>
        <end position="927"/>
    </location>
</feature>
<feature type="domain" description="Duffy-binding-like" evidence="6">
    <location>
        <begin position="1160"/>
        <end position="1297"/>
    </location>
</feature>
<feature type="compositionally biased region" description="Polar residues" evidence="1">
    <location>
        <begin position="968"/>
        <end position="991"/>
    </location>
</feature>
<sequence length="1638" mass="186679">MARGRQIVGGDGIEDATAKHLLDSIGKIVHDQMKNESEQRSNGDLKGFLTSTTILGETVAFSDPCDLIKDKRENLIRARGDPCGNGSGKGEDVSRFSKERVAEYDEKKIRGSNDGACPPYRRLSLCNKNFPNMNSNDSSKAKNDLLLDVCLAAKFEGQSITGYHPQYEVQYPSSGSGSTICTVLARSFADIGDIIRGKDLYSGNKKEKNRRDKLEKNLKTIFDKIKRNNPKLSTLEDEEIREYWWALNRKEVWKAITCGTHKGDTYFRATCGSDENTATRAPSQCRCEKKSGEPQDQVPTYFDYVPQYLRWFEEWAEDFCRKRKHKLENAIKNCRKGKDQNGKERYCSGNGYDCKGTFRAKNKYRWDYKCAGCFLSCSDFRKWIDNQKQQFDKQVKKYKTEISDGVSGRSRKTRAARGSNSDNNGYEKIFYEKLKDTYGDVEKFLKKLSNEAICQKPPEASGEKADHVDFTKDNLEKTFAQTEYCEPCPWCGVKEQNGTWERKYSKQDCPHINLYRPKNNDQGTTINFLYSGDETNEIEKKLDAFCQAQNGGGGSGDCGGTNIDSSLCEPWKCYHVNQLVKDEGGMDDPVYNKEVETGGGLCILQKTNGEENGKKQKTFNNFFYYWVVHMLKDSIYWRTKKIKKCLENGKTMKCKEWCNKDCVCFQKWIDKKEKEWDKIKDHFKKQKGFKDGGVGLESGVYVLEYVLELEFSNQNTEQDKENNVSAEEAKEIKHLRDIIKKKNQQAGVGGGGPGVAPAGKKKTLMDELIDYERGEAQNCLDTHPNPCPKPKAQPDQNPARSLQPENPQVQQEEEDDEEEEEEDEEEKEDTAEKTEGSATDTSVDACNIVKTLFESTKNFSDACTQKYGPKAPTSWKCISDTTGSGSICVPPRRRRLYVKKLHDWASGNTQASEAQPQSSSNTTVNAASTSTSQTSLLRDAFIQSAAVETFFLWHRYKKQKEKKPQEGVLQQLQQPDSGSGEQTPENQLASGTIPTDFLRQMFYTLGDYRDICIGKTPHGIDTVSASSSGKDKDGESDMQKIKRAIESVLKPSGTTSPPDKKTTRESWWEQNGQHIWKGMVCALTYKEKDEKKIEQVKTADNGNLFDKLKEKYGEWNKVVLKEDETSSAMSTSSSSTSDNTPTTKLSDFVLRPPYFRYLEEWGETFCRERKKRLEKIEGDCTQGDGRCSGDGHVCEKDYLNHNNMFADSYCPDCKKACRKYKNWIDIKFAEFHNQKNKYGEEKQKLNGNSENEDYKKLKDYTSAAQFLAALKHCKDDQGNNAQKTNIDFNKTWETFGPLDYCKTCPLNGVTCGGKSGCKDVNRNGHKWENVFKKTNGNNGKITENINLEMIDRRWPFIKEYLGNSQELQNSNDLFKTSKLFKGIRKQNWTCKFNKAQNKDVCHLTNFKDNIDLNEYTTFKVFLEYWLDDFLYGYYLLKKRKIIEKCTQKEGKTCNENSKNDCACVGKWVQQKGKEWESIKDHFQKRQYGNGDDIKSKVKMFLVTLIPRMDLTNGKKKISDLDAFLKAYACKCNDNSEKKGDGKDTVDCLLSKLQEKAKTCADQDSGEKQTTCDEKSPHVEDEDDTLHEEIEVKAPNICPQLPEEPKETCEEAVTPPKEKEDEEEPKQKGNDIPPADQAV</sequence>
<dbReference type="VEuPathDB" id="PlasmoDB:PfSD01_070036900"/>
<feature type="region of interest" description="Disordered" evidence="1">
    <location>
        <begin position="1123"/>
        <end position="1143"/>
    </location>
</feature>
<dbReference type="Pfam" id="PF03011">
    <property type="entry name" value="PFEMP"/>
    <property type="match status" value="2"/>
</dbReference>
<dbReference type="VEuPathDB" id="PlasmoDB:PF3D7_1000100"/>
<feature type="region of interest" description="Disordered" evidence="1">
    <location>
        <begin position="1558"/>
        <end position="1638"/>
    </location>
</feature>
<dbReference type="InterPro" id="IPR054595">
    <property type="entry name" value="DBL_C"/>
</dbReference>
<feature type="compositionally biased region" description="Basic and acidic residues" evidence="1">
    <location>
        <begin position="1058"/>
        <end position="1067"/>
    </location>
</feature>
<dbReference type="VEuPathDB" id="PlasmoDB:PfKH02_090042800"/>
<feature type="compositionally biased region" description="Polar residues" evidence="1">
    <location>
        <begin position="794"/>
        <end position="810"/>
    </location>
</feature>
<feature type="region of interest" description="Disordered" evidence="1">
    <location>
        <begin position="778"/>
        <end position="842"/>
    </location>
</feature>
<evidence type="ECO:0000313" key="7">
    <source>
        <dbReference type="EMBL" id="AJD77412.1"/>
    </source>
</evidence>
<dbReference type="VEuPathDB" id="PlasmoDB:PfNF54_100005300"/>
<dbReference type="Pfam" id="PF05424">
    <property type="entry name" value="Duffy_binding"/>
    <property type="match status" value="2"/>
</dbReference>
<dbReference type="VEuPathDB" id="PlasmoDB:PfSN01_000016000"/>
<dbReference type="InterPro" id="IPR042202">
    <property type="entry name" value="Duffy-ag-bd_sf"/>
</dbReference>
<dbReference type="GO" id="GO:0016020">
    <property type="term" value="C:membrane"/>
    <property type="evidence" value="ECO:0007669"/>
    <property type="project" value="InterPro"/>
</dbReference>
<feature type="domain" description="Duffy-binding-like" evidence="6">
    <location>
        <begin position="314"/>
        <end position="483"/>
    </location>
</feature>
<dbReference type="InterPro" id="IPR029210">
    <property type="entry name" value="PfEMP1_NTS"/>
</dbReference>
<feature type="domain" description="Duffy-binding-like" evidence="2">
    <location>
        <begin position="622"/>
        <end position="786"/>
    </location>
</feature>
<proteinExistence type="predicted"/>
<name>A0A0F6P8U9_PLAFA</name>
<dbReference type="VEuPathDB" id="PlasmoDB:PfGA01_080012800"/>
<dbReference type="VEuPathDB" id="PlasmoDB:PfGN01_040018300"/>
<feature type="domain" description="Plasmodium falciparum erythrocyte membrane protein-1 N-terminal segment" evidence="4">
    <location>
        <begin position="17"/>
        <end position="51"/>
    </location>
</feature>
<protein>
    <submittedName>
        <fullName evidence="7">Erythrocyte membrane protein 1</fullName>
    </submittedName>
</protein>
<evidence type="ECO:0000259" key="3">
    <source>
        <dbReference type="Pfam" id="PF05424"/>
    </source>
</evidence>
<dbReference type="FunFam" id="1.20.58.1930:FF:000001">
    <property type="entry name" value="Erythrocyte membrane protein 1, PfEMP1"/>
    <property type="match status" value="1"/>
</dbReference>
<dbReference type="VEuPathDB" id="PlasmoDB:PfKE01_130005400"/>
<dbReference type="VEuPathDB" id="PlasmoDB:PfKH01_040018100"/>
<dbReference type="Gene3D" id="1.20.58.1930">
    <property type="match status" value="1"/>
</dbReference>
<dbReference type="Gene3D" id="1.20.1310.20">
    <property type="entry name" value="Duffy-antigen binding domain"/>
    <property type="match status" value="2"/>
</dbReference>
<dbReference type="VEuPathDB" id="PlasmoDB:PfHB3_080013800"/>
<dbReference type="VEuPathDB" id="PlasmoDB:PfTG01_080014700"/>
<feature type="region of interest" description="Disordered" evidence="1">
    <location>
        <begin position="962"/>
        <end position="991"/>
    </location>
</feature>
<dbReference type="InterPro" id="IPR008602">
    <property type="entry name" value="Duffy-antigen-binding"/>
</dbReference>
<reference evidence="7" key="1">
    <citation type="journal article" date="2015" name="Malar. J.">
        <title>Transcription of the var genes from a freshly-obtained field isolate of Plasmodium falciparum shows more variable switching patterns than long laboratory-adapted isolates.</title>
        <authorList>
            <person name="Ye R."/>
            <person name="Zhang D."/>
            <person name="Chen B."/>
            <person name="Zhu Y."/>
            <person name="Zhang Y."/>
            <person name="Wang S."/>
            <person name="Pan W."/>
        </authorList>
    </citation>
    <scope>NUCLEOTIDE SEQUENCE</scope>
    <source>
        <strain evidence="7">FCYN0906-5H</strain>
    </source>
</reference>
<feature type="compositionally biased region" description="Low complexity" evidence="1">
    <location>
        <begin position="1126"/>
        <end position="1143"/>
    </location>
</feature>
<dbReference type="InterPro" id="IPR004258">
    <property type="entry name" value="DBL"/>
</dbReference>
<feature type="domain" description="Duffy-antigen binding" evidence="3">
    <location>
        <begin position="887"/>
        <end position="1099"/>
    </location>
</feature>
<feature type="compositionally biased region" description="Acidic residues" evidence="1">
    <location>
        <begin position="811"/>
        <end position="829"/>
    </location>
</feature>
<dbReference type="SUPFAM" id="SSF140924">
    <property type="entry name" value="Duffy binding domain-like"/>
    <property type="match status" value="4"/>
</dbReference>
<dbReference type="VEuPathDB" id="PlasmoDB:Pf7G8-2_000196200"/>
<dbReference type="EMBL" id="KJ856482">
    <property type="protein sequence ID" value="AJD77412.1"/>
    <property type="molecule type" value="Genomic_DNA"/>
</dbReference>
<dbReference type="FunFam" id="1.20.58.830:FF:000004">
    <property type="entry name" value="Erythrocyte membrane protein 1, PfEMP1"/>
    <property type="match status" value="1"/>
</dbReference>
<dbReference type="Pfam" id="PF15447">
    <property type="entry name" value="NTS"/>
    <property type="match status" value="1"/>
</dbReference>
<dbReference type="VEuPathDB" id="PlasmoDB:PfGB4_120045600"/>
<evidence type="ECO:0000259" key="6">
    <source>
        <dbReference type="Pfam" id="PF22672"/>
    </source>
</evidence>
<evidence type="ECO:0000259" key="2">
    <source>
        <dbReference type="Pfam" id="PF03011"/>
    </source>
</evidence>
<dbReference type="VEuPathDB" id="PlasmoDB:Pf7G8_070017600"/>
<dbReference type="VEuPathDB" id="PlasmoDB:PfNF135_060021800"/>
<dbReference type="FunFam" id="1.20.58.830:FF:000003">
    <property type="entry name" value="Erythrocyte membrane protein 1, PfEMP1"/>
    <property type="match status" value="1"/>
</dbReference>
<gene>
    <name evidence="7" type="primary">var47</name>
</gene>
<feature type="region of interest" description="Disordered" evidence="1">
    <location>
        <begin position="1044"/>
        <end position="1067"/>
    </location>
</feature>
<evidence type="ECO:0000259" key="4">
    <source>
        <dbReference type="Pfam" id="PF15447"/>
    </source>
</evidence>
<feature type="compositionally biased region" description="Basic and acidic residues" evidence="1">
    <location>
        <begin position="1558"/>
        <end position="1578"/>
    </location>
</feature>
<dbReference type="Gene3D" id="1.20.58.830">
    <property type="match status" value="3"/>
</dbReference>
<organism evidence="7">
    <name type="scientific">Plasmodium falciparum</name>
    <name type="common">malaria parasite P. falciparum</name>
    <dbReference type="NCBI Taxonomy" id="5833"/>
    <lineage>
        <taxon>Eukaryota</taxon>
        <taxon>Sar</taxon>
        <taxon>Alveolata</taxon>
        <taxon>Apicomplexa</taxon>
        <taxon>Aconoidasida</taxon>
        <taxon>Haemosporida</taxon>
        <taxon>Plasmodiidae</taxon>
        <taxon>Plasmodium</taxon>
        <taxon>Plasmodium (Laverania)</taxon>
    </lineage>
</organism>
<accession>A0A0F6P8U9</accession>
<evidence type="ECO:0000256" key="1">
    <source>
        <dbReference type="SAM" id="MobiDB-lite"/>
    </source>
</evidence>
<feature type="region of interest" description="Disordered" evidence="1">
    <location>
        <begin position="908"/>
        <end position="927"/>
    </location>
</feature>
<dbReference type="Pfam" id="PF18562">
    <property type="entry name" value="CIDR1_gamma"/>
    <property type="match status" value="1"/>
</dbReference>
<dbReference type="GO" id="GO:0046789">
    <property type="term" value="F:host cell surface receptor binding"/>
    <property type="evidence" value="ECO:0007669"/>
    <property type="project" value="InterPro"/>
</dbReference>
<dbReference type="FunFam" id="1.20.58.830:FF:000002">
    <property type="entry name" value="Erythrocyte membrane protein 1, PfEMP1"/>
    <property type="match status" value="1"/>
</dbReference>
<dbReference type="Pfam" id="PF22672">
    <property type="entry name" value="DBL_C"/>
    <property type="match status" value="2"/>
</dbReference>
<feature type="domain" description="Duffy-binding-like" evidence="2">
    <location>
        <begin position="1421"/>
        <end position="1565"/>
    </location>
</feature>
<dbReference type="VEuPathDB" id="PlasmoDB:PfNF166_040019200"/>